<feature type="transmembrane region" description="Helical" evidence="1">
    <location>
        <begin position="7"/>
        <end position="23"/>
    </location>
</feature>
<dbReference type="AlphaFoldDB" id="K1KQP9"/>
<keyword evidence="1" id="KW-1133">Transmembrane helix</keyword>
<dbReference type="EMBL" id="AMCK01000002">
    <property type="protein sequence ID" value="EKB46485.1"/>
    <property type="molecule type" value="Genomic_DNA"/>
</dbReference>
<sequence>MRRWLRVISIGVIVLGWFIFDMWQESSRDAIIGTALSSNIDTISVRDTKTNEEILVFTDSDSAFTPMIEIYRFPYVQLERTDNKIFKEEPLLEIEYLQENEVKYVVRVHQFNSKPALAQQLEDRYMYSLEDNDKVYLFVVKGNDQLVKVNDGLKTLMDIITSK</sequence>
<protein>
    <submittedName>
        <fullName evidence="2">Uncharacterized protein</fullName>
    </submittedName>
</protein>
<organism evidence="2 3">
    <name type="scientific">Solibacillus isronensis B3W22</name>
    <dbReference type="NCBI Taxonomy" id="1224748"/>
    <lineage>
        <taxon>Bacteria</taxon>
        <taxon>Bacillati</taxon>
        <taxon>Bacillota</taxon>
        <taxon>Bacilli</taxon>
        <taxon>Bacillales</taxon>
        <taxon>Caryophanaceae</taxon>
        <taxon>Solibacillus</taxon>
    </lineage>
</organism>
<evidence type="ECO:0000313" key="3">
    <source>
        <dbReference type="Proteomes" id="UP000004738"/>
    </source>
</evidence>
<proteinExistence type="predicted"/>
<dbReference type="PATRIC" id="fig|1224748.3.peg.694"/>
<accession>K1KQP9</accession>
<dbReference type="Proteomes" id="UP000004738">
    <property type="component" value="Unassembled WGS sequence"/>
</dbReference>
<evidence type="ECO:0000313" key="2">
    <source>
        <dbReference type="EMBL" id="EKB46485.1"/>
    </source>
</evidence>
<dbReference type="RefSeq" id="WP_008403986.1">
    <property type="nucleotide sequence ID" value="NZ_AMCK01000002.1"/>
</dbReference>
<keyword evidence="3" id="KW-1185">Reference proteome</keyword>
<name>K1KQP9_9BACL</name>
<evidence type="ECO:0000256" key="1">
    <source>
        <dbReference type="SAM" id="Phobius"/>
    </source>
</evidence>
<keyword evidence="1" id="KW-0812">Transmembrane</keyword>
<keyword evidence="1" id="KW-0472">Membrane</keyword>
<gene>
    <name evidence="2" type="ORF">B857_00695</name>
</gene>
<reference evidence="2 3" key="1">
    <citation type="journal article" date="2012" name="J. Bacteriol.">
        <title>Draft Genome Sequence of Bacillus isronensis Strain B3W22, Isolated from the Upper Atmosphere.</title>
        <authorList>
            <person name="Shivaji S."/>
            <person name="Ara S."/>
            <person name="Singh S.K."/>
            <person name="Bandi S."/>
            <person name="Singh A."/>
            <person name="Pinnaka A.K."/>
        </authorList>
    </citation>
    <scope>NUCLEOTIDE SEQUENCE [LARGE SCALE GENOMIC DNA]</scope>
    <source>
        <strain evidence="2 3">B3W22</strain>
    </source>
</reference>
<comment type="caution">
    <text evidence="2">The sequence shown here is derived from an EMBL/GenBank/DDBJ whole genome shotgun (WGS) entry which is preliminary data.</text>
</comment>